<reference evidence="1 2" key="1">
    <citation type="submission" date="2015-09" db="EMBL/GenBank/DDBJ databases">
        <authorList>
            <consortium name="Pathogen Informatics"/>
        </authorList>
    </citation>
    <scope>NUCLEOTIDE SEQUENCE [LARGE SCALE GENOMIC DNA]</scope>
    <source>
        <strain evidence="1 2">2789STDY5608838</strain>
    </source>
</reference>
<evidence type="ECO:0000313" key="2">
    <source>
        <dbReference type="Proteomes" id="UP000095447"/>
    </source>
</evidence>
<name>A0A174A3J0_9FIRM</name>
<evidence type="ECO:0000313" key="1">
    <source>
        <dbReference type="EMBL" id="CUN82340.1"/>
    </source>
</evidence>
<proteinExistence type="predicted"/>
<dbReference type="Proteomes" id="UP000095447">
    <property type="component" value="Unassembled WGS sequence"/>
</dbReference>
<accession>A0A174A3J0</accession>
<dbReference type="RefSeq" id="WP_055053168.1">
    <property type="nucleotide sequence ID" value="NZ_CYZA01000006.1"/>
</dbReference>
<protein>
    <submittedName>
        <fullName evidence="1">Uncharacterized protein</fullName>
    </submittedName>
</protein>
<organism evidence="1 2">
    <name type="scientific">Blautia obeum</name>
    <dbReference type="NCBI Taxonomy" id="40520"/>
    <lineage>
        <taxon>Bacteria</taxon>
        <taxon>Bacillati</taxon>
        <taxon>Bacillota</taxon>
        <taxon>Clostridia</taxon>
        <taxon>Lachnospirales</taxon>
        <taxon>Lachnospiraceae</taxon>
        <taxon>Blautia</taxon>
    </lineage>
</organism>
<sequence>MKIRNGFVTNSSSSSFIIGKANDNTVTIDSVYQEIKELYKQYYKSCSEMYSYVEEYYPDVFEVVTEKRGKYLHSKKSWDCTKIADTQLRLMFGLDHYEELPEIIDWIGCETYKDYVNFWTPRMEIGVHAPFYIRDFSCNDPYIPLDFSTQMRECSGDNGNGIESDILAWYFPWIENIKYDCDSCPDNEYCYKEECQETKQQFMGKEIPRDQACLYILGKICICSECGYIPDFIVKKLSEMSEYSCNHMG</sequence>
<dbReference type="EMBL" id="CYZA01000006">
    <property type="protein sequence ID" value="CUN82340.1"/>
    <property type="molecule type" value="Genomic_DNA"/>
</dbReference>
<gene>
    <name evidence="1" type="ORF">ERS852395_01422</name>
</gene>
<dbReference type="AlphaFoldDB" id="A0A174A3J0"/>